<dbReference type="AlphaFoldDB" id="A0A8J4U3T1"/>
<evidence type="ECO:0000313" key="1">
    <source>
        <dbReference type="EMBL" id="KAF5890349.1"/>
    </source>
</evidence>
<dbReference type="EMBL" id="QNUK01000695">
    <property type="protein sequence ID" value="KAF5890349.1"/>
    <property type="molecule type" value="Genomic_DNA"/>
</dbReference>
<keyword evidence="2" id="KW-1185">Reference proteome</keyword>
<comment type="caution">
    <text evidence="1">The sequence shown here is derived from an EMBL/GenBank/DDBJ whole genome shotgun (WGS) entry which is preliminary data.</text>
</comment>
<evidence type="ECO:0000313" key="2">
    <source>
        <dbReference type="Proteomes" id="UP000727407"/>
    </source>
</evidence>
<protein>
    <submittedName>
        <fullName evidence="1">Protein psiR</fullName>
    </submittedName>
</protein>
<accession>A0A8J4U3T1</accession>
<name>A0A8J4U3T1_CLAMG</name>
<dbReference type="Proteomes" id="UP000727407">
    <property type="component" value="Unassembled WGS sequence"/>
</dbReference>
<proteinExistence type="predicted"/>
<organism evidence="1 2">
    <name type="scientific">Clarias magur</name>
    <name type="common">Asian catfish</name>
    <name type="synonym">Macropteronotus magur</name>
    <dbReference type="NCBI Taxonomy" id="1594786"/>
    <lineage>
        <taxon>Eukaryota</taxon>
        <taxon>Metazoa</taxon>
        <taxon>Chordata</taxon>
        <taxon>Craniata</taxon>
        <taxon>Vertebrata</taxon>
        <taxon>Euteleostomi</taxon>
        <taxon>Actinopterygii</taxon>
        <taxon>Neopterygii</taxon>
        <taxon>Teleostei</taxon>
        <taxon>Ostariophysi</taxon>
        <taxon>Siluriformes</taxon>
        <taxon>Clariidae</taxon>
        <taxon>Clarias</taxon>
    </lineage>
</organism>
<reference evidence="1" key="1">
    <citation type="submission" date="2020-07" db="EMBL/GenBank/DDBJ databases">
        <title>Clarias magur genome sequencing, assembly and annotation.</title>
        <authorList>
            <person name="Kushwaha B."/>
            <person name="Kumar R."/>
            <person name="Das P."/>
            <person name="Joshi C.G."/>
            <person name="Kumar D."/>
            <person name="Nagpure N.S."/>
            <person name="Pandey M."/>
            <person name="Agarwal S."/>
            <person name="Srivastava S."/>
            <person name="Singh M."/>
            <person name="Sahoo L."/>
            <person name="Jayasankar P."/>
            <person name="Meher P.K."/>
            <person name="Koringa P.G."/>
            <person name="Iquebal M.A."/>
            <person name="Das S.P."/>
            <person name="Bit A."/>
            <person name="Patnaik S."/>
            <person name="Patel N."/>
            <person name="Shah T.M."/>
            <person name="Hinsu A."/>
            <person name="Jena J.K."/>
        </authorList>
    </citation>
    <scope>NUCLEOTIDE SEQUENCE</scope>
    <source>
        <strain evidence="1">CIFAMagur01</strain>
        <tissue evidence="1">Testis</tissue>
    </source>
</reference>
<gene>
    <name evidence="1" type="primary">psiR</name>
    <name evidence="1" type="ORF">DAT39_019951</name>
</gene>
<sequence length="50" mass="5317">MGTGSSLKCVRCFPPDANLCLLSPENCSGKNTCMSSHLITRPAHISTSLH</sequence>